<evidence type="ECO:0000259" key="1">
    <source>
        <dbReference type="PROSITE" id="PS51747"/>
    </source>
</evidence>
<protein>
    <submittedName>
        <fullName evidence="2">Guanine deaminase</fullName>
        <ecNumber evidence="2">3.5.4.3</ecNumber>
    </submittedName>
</protein>
<name>A0A1J5PXG0_9ZZZZ</name>
<evidence type="ECO:0000313" key="2">
    <source>
        <dbReference type="EMBL" id="OIQ70003.1"/>
    </source>
</evidence>
<dbReference type="InterPro" id="IPR016193">
    <property type="entry name" value="Cytidine_deaminase-like"/>
</dbReference>
<dbReference type="GO" id="GO:0008892">
    <property type="term" value="F:guanine deaminase activity"/>
    <property type="evidence" value="ECO:0007669"/>
    <property type="project" value="UniProtKB-EC"/>
</dbReference>
<feature type="domain" description="CMP/dCMP-type deaminase" evidence="1">
    <location>
        <begin position="10"/>
        <end position="127"/>
    </location>
</feature>
<proteinExistence type="predicted"/>
<gene>
    <name evidence="2" type="primary">guaD_4</name>
    <name evidence="2" type="ORF">GALL_483900</name>
</gene>
<dbReference type="PROSITE" id="PS51747">
    <property type="entry name" value="CYT_DCMP_DEAMINASES_2"/>
    <property type="match status" value="1"/>
</dbReference>
<reference evidence="2" key="1">
    <citation type="submission" date="2016-10" db="EMBL/GenBank/DDBJ databases">
        <title>Sequence of Gallionella enrichment culture.</title>
        <authorList>
            <person name="Poehlein A."/>
            <person name="Muehling M."/>
            <person name="Daniel R."/>
        </authorList>
    </citation>
    <scope>NUCLEOTIDE SEQUENCE</scope>
</reference>
<organism evidence="2">
    <name type="scientific">mine drainage metagenome</name>
    <dbReference type="NCBI Taxonomy" id="410659"/>
    <lineage>
        <taxon>unclassified sequences</taxon>
        <taxon>metagenomes</taxon>
        <taxon>ecological metagenomes</taxon>
    </lineage>
</organism>
<dbReference type="EC" id="3.5.4.3" evidence="2"/>
<dbReference type="EMBL" id="MLJW01004418">
    <property type="protein sequence ID" value="OIQ70003.1"/>
    <property type="molecule type" value="Genomic_DNA"/>
</dbReference>
<dbReference type="PANTHER" id="PTHR11079">
    <property type="entry name" value="CYTOSINE DEAMINASE FAMILY MEMBER"/>
    <property type="match status" value="1"/>
</dbReference>
<dbReference type="Gene3D" id="3.40.140.10">
    <property type="entry name" value="Cytidine Deaminase, domain 2"/>
    <property type="match status" value="1"/>
</dbReference>
<dbReference type="Pfam" id="PF00383">
    <property type="entry name" value="dCMP_cyt_deam_1"/>
    <property type="match status" value="1"/>
</dbReference>
<dbReference type="CDD" id="cd01285">
    <property type="entry name" value="nucleoside_deaminase"/>
    <property type="match status" value="1"/>
</dbReference>
<comment type="caution">
    <text evidence="2">The sequence shown here is derived from an EMBL/GenBank/DDBJ whole genome shotgun (WGS) entry which is preliminary data.</text>
</comment>
<accession>A0A1J5PXG0</accession>
<dbReference type="AlphaFoldDB" id="A0A1J5PXG0"/>
<dbReference type="InterPro" id="IPR002125">
    <property type="entry name" value="CMP_dCMP_dom"/>
</dbReference>
<sequence length="166" mass="17967">MLERQEIENLNVNGLMRRAFSLAVSARTKGNHPFGALLCDLAGTIVLEAENTVGAENDVTRHAEQNLMSAASRKFSKDELSRLVMITSTEPCAMCAGATFWTGVRAVVYGLPEIALCEMCAMDANPLPPVLNLPCEKVFAACPGHPTVVLGPILEEEARVPHDGFW</sequence>
<dbReference type="SUPFAM" id="SSF53927">
    <property type="entry name" value="Cytidine deaminase-like"/>
    <property type="match status" value="1"/>
</dbReference>
<keyword evidence="2" id="KW-0378">Hydrolase</keyword>
<dbReference type="PANTHER" id="PTHR11079:SF179">
    <property type="entry name" value="TRNA(ADENINE(34)) DEAMINASE, CHLOROPLASTIC"/>
    <property type="match status" value="1"/>
</dbReference>